<dbReference type="AlphaFoldDB" id="A0A1D1YGZ5"/>
<gene>
    <name evidence="2" type="primary">CCA1_5</name>
    <name evidence="2" type="ORF">g.29102</name>
</gene>
<feature type="non-terminal residue" evidence="2">
    <location>
        <position position="547"/>
    </location>
</feature>
<evidence type="ECO:0000313" key="2">
    <source>
        <dbReference type="EMBL" id="JAT53881.1"/>
    </source>
</evidence>
<feature type="compositionally biased region" description="Polar residues" evidence="1">
    <location>
        <begin position="200"/>
        <end position="217"/>
    </location>
</feature>
<evidence type="ECO:0000256" key="1">
    <source>
        <dbReference type="SAM" id="MobiDB-lite"/>
    </source>
</evidence>
<dbReference type="EMBL" id="GDJX01014055">
    <property type="protein sequence ID" value="JAT53881.1"/>
    <property type="molecule type" value="Transcribed_RNA"/>
</dbReference>
<proteinExistence type="predicted"/>
<sequence length="547" mass="59051">HAQKFFSKLEKEALTKGIPLGQAHGIEIPPPRPKRKPNNPYPRKTFVGVVPSSGEGKNDGPLTSGSSLCSNKKVFDMEMDTSHEDTSCAFTPPANEGPTDACNFREFIPLEKENKVKTADDEYSPIIEGNKELDKADMNIGRFEVLSIDTQIKLTQERSAGLKQLKNLIASPKNKLRCKKSHTEHNPEYSIDGQSNINAQTTGSGATGITSLSNQAGSHAYPNMDTTPCISATNEHHTSTSMSSVHPPFAAFPPFNQFCSSQDAYRSFLNMSSTFSSLIMLTLLQNPAVHATASLAASFWPAADVDTSMGSTSETFVGGIPVRHMNSSPSMAAIAAATVAAASAWWATHGLLPFCHPAFHGGFTIAQAPAASFPGTEPAPATEESKQEKDVTQDQTWRDQQTFGLEFSAPTLQPSPLSLSDSDESREGGRSQNIMPKCSTVNQMNPMPDSGLLESDKARNQKKVDPSSCGSNTASSSEVETDIALENPEKDKEETKEAHLSHPLAADASNRRLRGGGNVGEFWKEVSQEGRIAFQALFSREVLPQSF</sequence>
<feature type="compositionally biased region" description="Polar residues" evidence="1">
    <location>
        <begin position="430"/>
        <end position="445"/>
    </location>
</feature>
<feature type="compositionally biased region" description="Basic and acidic residues" evidence="1">
    <location>
        <begin position="487"/>
        <end position="500"/>
    </location>
</feature>
<feature type="region of interest" description="Disordered" evidence="1">
    <location>
        <begin position="200"/>
        <end position="220"/>
    </location>
</feature>
<feature type="compositionally biased region" description="Polar residues" evidence="1">
    <location>
        <begin position="393"/>
        <end position="403"/>
    </location>
</feature>
<accession>A0A1D1YGZ5</accession>
<feature type="compositionally biased region" description="Basic and acidic residues" evidence="1">
    <location>
        <begin position="454"/>
        <end position="465"/>
    </location>
</feature>
<feature type="region of interest" description="Disordered" evidence="1">
    <location>
        <begin position="176"/>
        <end position="195"/>
    </location>
</feature>
<feature type="compositionally biased region" description="Polar residues" evidence="1">
    <location>
        <begin position="468"/>
        <end position="478"/>
    </location>
</feature>
<feature type="region of interest" description="Disordered" evidence="1">
    <location>
        <begin position="370"/>
        <end position="518"/>
    </location>
</feature>
<feature type="region of interest" description="Disordered" evidence="1">
    <location>
        <begin position="16"/>
        <end position="67"/>
    </location>
</feature>
<name>A0A1D1YGZ5_9ARAE</name>
<reference evidence="2" key="1">
    <citation type="submission" date="2015-07" db="EMBL/GenBank/DDBJ databases">
        <title>Transcriptome Assembly of Anthurium amnicola.</title>
        <authorList>
            <person name="Suzuki J."/>
        </authorList>
    </citation>
    <scope>NUCLEOTIDE SEQUENCE</scope>
</reference>
<feature type="non-terminal residue" evidence="2">
    <location>
        <position position="1"/>
    </location>
</feature>
<feature type="compositionally biased region" description="Basic and acidic residues" evidence="1">
    <location>
        <begin position="383"/>
        <end position="392"/>
    </location>
</feature>
<protein>
    <submittedName>
        <fullName evidence="2">Protein CCA1</fullName>
    </submittedName>
</protein>
<organism evidence="2">
    <name type="scientific">Anthurium amnicola</name>
    <dbReference type="NCBI Taxonomy" id="1678845"/>
    <lineage>
        <taxon>Eukaryota</taxon>
        <taxon>Viridiplantae</taxon>
        <taxon>Streptophyta</taxon>
        <taxon>Embryophyta</taxon>
        <taxon>Tracheophyta</taxon>
        <taxon>Spermatophyta</taxon>
        <taxon>Magnoliopsida</taxon>
        <taxon>Liliopsida</taxon>
        <taxon>Araceae</taxon>
        <taxon>Pothoideae</taxon>
        <taxon>Potheae</taxon>
        <taxon>Anthurium</taxon>
    </lineage>
</organism>